<evidence type="ECO:0000313" key="8">
    <source>
        <dbReference type="EMBL" id="HIT17787.1"/>
    </source>
</evidence>
<comment type="pathway">
    <text evidence="1 6">Cell wall biogenesis; peptidoglycan biosynthesis.</text>
</comment>
<evidence type="ECO:0000259" key="7">
    <source>
        <dbReference type="PROSITE" id="PS52029"/>
    </source>
</evidence>
<evidence type="ECO:0000256" key="1">
    <source>
        <dbReference type="ARBA" id="ARBA00004752"/>
    </source>
</evidence>
<evidence type="ECO:0000313" key="9">
    <source>
        <dbReference type="Proteomes" id="UP000886893"/>
    </source>
</evidence>
<dbReference type="Pfam" id="PF03734">
    <property type="entry name" value="YkuD"/>
    <property type="match status" value="1"/>
</dbReference>
<protein>
    <submittedName>
        <fullName evidence="8">L,D-transpeptidase</fullName>
    </submittedName>
</protein>
<proteinExistence type="predicted"/>
<dbReference type="Gene3D" id="2.40.440.10">
    <property type="entry name" value="L,D-transpeptidase catalytic domain-like"/>
    <property type="match status" value="1"/>
</dbReference>
<gene>
    <name evidence="8" type="ORF">IAD04_05385</name>
</gene>
<keyword evidence="4 6" id="KW-0573">Peptidoglycan synthesis</keyword>
<dbReference type="PANTHER" id="PTHR30582:SF2">
    <property type="entry name" value="L,D-TRANSPEPTIDASE YCIB-RELATED"/>
    <property type="match status" value="1"/>
</dbReference>
<evidence type="ECO:0000256" key="4">
    <source>
        <dbReference type="ARBA" id="ARBA00022984"/>
    </source>
</evidence>
<sequence length="269" mass="31656">MKKKAYSLFLIFIINCLTSCKNTSTSPSFNSLTEQIVEEIPDFGNFINEMEALDLVFEEIDAQMLPDIIYAILTVCVGEETFEIQVEIIEDQKNGKRYHIKNEYIDIWVENEQLKILYQEDVPLIEPLPDEYLELYINYLEAKSATNDFLFVDLKRQMIFVFENYNGYYFLIQKFPCASGKNATPTKRGHFIIENKGPVFYNEAKFYKCYYWLKYSGQYLLHSVPYSLDGEILNTAMQKKVSNGCIRTEIQNAKWLYENIDTQTTIWVY</sequence>
<evidence type="ECO:0000256" key="3">
    <source>
        <dbReference type="ARBA" id="ARBA00022960"/>
    </source>
</evidence>
<reference evidence="8" key="1">
    <citation type="submission" date="2020-10" db="EMBL/GenBank/DDBJ databases">
        <authorList>
            <person name="Gilroy R."/>
        </authorList>
    </citation>
    <scope>NUCLEOTIDE SEQUENCE</scope>
    <source>
        <strain evidence="8">14508</strain>
    </source>
</reference>
<dbReference type="GO" id="GO:0018104">
    <property type="term" value="P:peptidoglycan-protein cross-linking"/>
    <property type="evidence" value="ECO:0007669"/>
    <property type="project" value="TreeGrafter"/>
</dbReference>
<dbReference type="AlphaFoldDB" id="A0A9D1KA02"/>
<feature type="domain" description="L,D-TPase catalytic" evidence="7">
    <location>
        <begin position="148"/>
        <end position="269"/>
    </location>
</feature>
<keyword evidence="2" id="KW-0808">Transferase</keyword>
<organism evidence="8 9">
    <name type="scientific">Candidatus Caccosoma faecigallinarum</name>
    <dbReference type="NCBI Taxonomy" id="2840720"/>
    <lineage>
        <taxon>Bacteria</taxon>
        <taxon>Bacillati</taxon>
        <taxon>Bacillota</taxon>
        <taxon>Bacillota incertae sedis</taxon>
        <taxon>Candidatus Caccosoma</taxon>
    </lineage>
</organism>
<dbReference type="PROSITE" id="PS52029">
    <property type="entry name" value="LD_TPASE"/>
    <property type="match status" value="1"/>
</dbReference>
<dbReference type="Proteomes" id="UP000886893">
    <property type="component" value="Unassembled WGS sequence"/>
</dbReference>
<reference evidence="8" key="2">
    <citation type="journal article" date="2021" name="PeerJ">
        <title>Extensive microbial diversity within the chicken gut microbiome revealed by metagenomics and culture.</title>
        <authorList>
            <person name="Gilroy R."/>
            <person name="Ravi A."/>
            <person name="Getino M."/>
            <person name="Pursley I."/>
            <person name="Horton D.L."/>
            <person name="Alikhan N.F."/>
            <person name="Baker D."/>
            <person name="Gharbi K."/>
            <person name="Hall N."/>
            <person name="Watson M."/>
            <person name="Adriaenssens E.M."/>
            <person name="Foster-Nyarko E."/>
            <person name="Jarju S."/>
            <person name="Secka A."/>
            <person name="Antonio M."/>
            <person name="Oren A."/>
            <person name="Chaudhuri R.R."/>
            <person name="La Ragione R."/>
            <person name="Hildebrand F."/>
            <person name="Pallen M.J."/>
        </authorList>
    </citation>
    <scope>NUCLEOTIDE SEQUENCE</scope>
    <source>
        <strain evidence="8">14508</strain>
    </source>
</reference>
<dbReference type="GO" id="GO:0071555">
    <property type="term" value="P:cell wall organization"/>
    <property type="evidence" value="ECO:0007669"/>
    <property type="project" value="UniProtKB-UniRule"/>
</dbReference>
<dbReference type="EMBL" id="DVKI01000169">
    <property type="protein sequence ID" value="HIT17787.1"/>
    <property type="molecule type" value="Genomic_DNA"/>
</dbReference>
<dbReference type="GO" id="GO:0005576">
    <property type="term" value="C:extracellular region"/>
    <property type="evidence" value="ECO:0007669"/>
    <property type="project" value="TreeGrafter"/>
</dbReference>
<dbReference type="SUPFAM" id="SSF141523">
    <property type="entry name" value="L,D-transpeptidase catalytic domain-like"/>
    <property type="match status" value="1"/>
</dbReference>
<dbReference type="GO" id="GO:0008360">
    <property type="term" value="P:regulation of cell shape"/>
    <property type="evidence" value="ECO:0007669"/>
    <property type="project" value="UniProtKB-UniRule"/>
</dbReference>
<keyword evidence="3 6" id="KW-0133">Cell shape</keyword>
<evidence type="ECO:0000256" key="5">
    <source>
        <dbReference type="ARBA" id="ARBA00023316"/>
    </source>
</evidence>
<dbReference type="InterPro" id="IPR005490">
    <property type="entry name" value="LD_TPept_cat_dom"/>
</dbReference>
<dbReference type="GO" id="GO:0071972">
    <property type="term" value="F:peptidoglycan L,D-transpeptidase activity"/>
    <property type="evidence" value="ECO:0007669"/>
    <property type="project" value="TreeGrafter"/>
</dbReference>
<dbReference type="PANTHER" id="PTHR30582">
    <property type="entry name" value="L,D-TRANSPEPTIDASE"/>
    <property type="match status" value="1"/>
</dbReference>
<dbReference type="GO" id="GO:0016740">
    <property type="term" value="F:transferase activity"/>
    <property type="evidence" value="ECO:0007669"/>
    <property type="project" value="UniProtKB-KW"/>
</dbReference>
<name>A0A9D1KA02_9FIRM</name>
<keyword evidence="5 6" id="KW-0961">Cell wall biogenesis/degradation</keyword>
<comment type="caution">
    <text evidence="8">The sequence shown here is derived from an EMBL/GenBank/DDBJ whole genome shotgun (WGS) entry which is preliminary data.</text>
</comment>
<dbReference type="InterPro" id="IPR038063">
    <property type="entry name" value="Transpep_catalytic_dom"/>
</dbReference>
<feature type="active site" description="Proton donor/acceptor" evidence="6">
    <location>
        <position position="222"/>
    </location>
</feature>
<dbReference type="CDD" id="cd16913">
    <property type="entry name" value="YkuD_like"/>
    <property type="match status" value="1"/>
</dbReference>
<dbReference type="InterPro" id="IPR050979">
    <property type="entry name" value="LD-transpeptidase"/>
</dbReference>
<evidence type="ECO:0000256" key="2">
    <source>
        <dbReference type="ARBA" id="ARBA00022679"/>
    </source>
</evidence>
<evidence type="ECO:0000256" key="6">
    <source>
        <dbReference type="PROSITE-ProRule" id="PRU01373"/>
    </source>
</evidence>
<accession>A0A9D1KA02</accession>
<feature type="active site" description="Nucleophile" evidence="6">
    <location>
        <position position="245"/>
    </location>
</feature>